<dbReference type="InterPro" id="IPR003018">
    <property type="entry name" value="GAF"/>
</dbReference>
<dbReference type="GO" id="GO:0016020">
    <property type="term" value="C:membrane"/>
    <property type="evidence" value="ECO:0007669"/>
    <property type="project" value="InterPro"/>
</dbReference>
<keyword evidence="1" id="KW-0808">Transferase</keyword>
<dbReference type="InterPro" id="IPR029016">
    <property type="entry name" value="GAF-like_dom_sf"/>
</dbReference>
<dbReference type="SMART" id="SM00086">
    <property type="entry name" value="PAC"/>
    <property type="match status" value="1"/>
</dbReference>
<dbReference type="SMART" id="SM00065">
    <property type="entry name" value="GAF"/>
    <property type="match status" value="2"/>
</dbReference>
<dbReference type="Pfam" id="PF01590">
    <property type="entry name" value="GAF"/>
    <property type="match status" value="1"/>
</dbReference>
<dbReference type="Gene3D" id="2.10.70.100">
    <property type="match status" value="1"/>
</dbReference>
<dbReference type="InterPro" id="IPR000700">
    <property type="entry name" value="PAS-assoc_C"/>
</dbReference>
<dbReference type="Pfam" id="PF13185">
    <property type="entry name" value="GAF_2"/>
    <property type="match status" value="1"/>
</dbReference>
<evidence type="ECO:0000256" key="1">
    <source>
        <dbReference type="ARBA" id="ARBA00022679"/>
    </source>
</evidence>
<sequence>MKPDLLDHDIPIDAQTALLAGEKHLLEMTSRNAPLPHILHVLCQLVEQTIADCRCSIVVLDSRGSRIQYCVAPSIPTGYGNLLHGHTVQSAAGPCTLAAKLKEQVIIADITKESHPHLHAWCRHALAYDLHACWSTPILSSVNTALGSFAIYYQQPCHPTLLQQQLIKKFVHLASIAIERTQIQDKLLRSEASLARAQRLSATGSFSYYPLSGEIIFSAETCRIFDFDPDCYISTIMVRERIHPDDVDLFLHMLFGQQQDFSFECRLLLPDDRVKFLQVAANALRNETGELVEWAGAVQDISERIQSAAALKASEKLARDQLQALTHMLDSLAHETEPDKLIEHALRTITTQLGATSCCVWLQDTGSPLLTFAYGFEQDKLLDRNNASLSSIFPVLDLQQHWPQLRQTRQPVVLTDIRNMNDFPCRQHQLVLGVQTMLIVPVLVSGEVEGLLATGFTGLRQFLPEELMLSQALAQQTMLVLQLSRLSVCNQEAAVIAERCRLARDIHDTLAQGMTGVILQLEAAADVLNSSQPGQLEQHIRQANDLARQSLHEAKRSVQALRPLVLEEKNLSIALRELCHSILNGQQ</sequence>
<dbReference type="PROSITE" id="PS50113">
    <property type="entry name" value="PAC"/>
    <property type="match status" value="1"/>
</dbReference>
<feature type="domain" description="PAC" evidence="4">
    <location>
        <begin position="261"/>
        <end position="313"/>
    </location>
</feature>
<dbReference type="Pfam" id="PF00989">
    <property type="entry name" value="PAS"/>
    <property type="match status" value="1"/>
</dbReference>
<dbReference type="InterPro" id="IPR001610">
    <property type="entry name" value="PAC"/>
</dbReference>
<dbReference type="InterPro" id="IPR050482">
    <property type="entry name" value="Sensor_HK_TwoCompSys"/>
</dbReference>
<feature type="non-terminal residue" evidence="5">
    <location>
        <position position="587"/>
    </location>
</feature>
<evidence type="ECO:0000256" key="2">
    <source>
        <dbReference type="ARBA" id="ARBA00022777"/>
    </source>
</evidence>
<dbReference type="GO" id="GO:0046983">
    <property type="term" value="F:protein dimerization activity"/>
    <property type="evidence" value="ECO:0007669"/>
    <property type="project" value="InterPro"/>
</dbReference>
<dbReference type="AlphaFoldDB" id="A0A7X4WB18"/>
<dbReference type="SUPFAM" id="SSF55781">
    <property type="entry name" value="GAF domain-like"/>
    <property type="match status" value="2"/>
</dbReference>
<dbReference type="PANTHER" id="PTHR24421:SF62">
    <property type="entry name" value="SENSORY TRANSDUCTION HISTIDINE KINASE"/>
    <property type="match status" value="1"/>
</dbReference>
<evidence type="ECO:0000256" key="3">
    <source>
        <dbReference type="ARBA" id="ARBA00023012"/>
    </source>
</evidence>
<comment type="caution">
    <text evidence="5">The sequence shown here is derived from an EMBL/GenBank/DDBJ whole genome shotgun (WGS) entry which is preliminary data.</text>
</comment>
<keyword evidence="2" id="KW-0418">Kinase</keyword>
<dbReference type="PANTHER" id="PTHR24421">
    <property type="entry name" value="NITRATE/NITRITE SENSOR PROTEIN NARX-RELATED"/>
    <property type="match status" value="1"/>
</dbReference>
<dbReference type="InterPro" id="IPR013767">
    <property type="entry name" value="PAS_fold"/>
</dbReference>
<keyword evidence="3" id="KW-0902">Two-component regulatory system</keyword>
<dbReference type="GO" id="GO:0006355">
    <property type="term" value="P:regulation of DNA-templated transcription"/>
    <property type="evidence" value="ECO:0007669"/>
    <property type="project" value="InterPro"/>
</dbReference>
<dbReference type="GO" id="GO:0000155">
    <property type="term" value="F:phosphorelay sensor kinase activity"/>
    <property type="evidence" value="ECO:0007669"/>
    <property type="project" value="InterPro"/>
</dbReference>
<evidence type="ECO:0000313" key="5">
    <source>
        <dbReference type="EMBL" id="NAW64575.1"/>
    </source>
</evidence>
<evidence type="ECO:0000313" key="6">
    <source>
        <dbReference type="Proteomes" id="UP000465712"/>
    </source>
</evidence>
<name>A0A7X4WB18_9GAMM</name>
<protein>
    <submittedName>
        <fullName evidence="5">GAF domain-containing protein</fullName>
    </submittedName>
</protein>
<dbReference type="Gene3D" id="3.30.450.20">
    <property type="entry name" value="PAS domain"/>
    <property type="match status" value="1"/>
</dbReference>
<dbReference type="Gene3D" id="3.30.450.40">
    <property type="match status" value="2"/>
</dbReference>
<reference evidence="5 6" key="1">
    <citation type="submission" date="2017-05" db="EMBL/GenBank/DDBJ databases">
        <title>High clonality and local adaptation shapes Vibrionaceae linages within an endangered oasis.</title>
        <authorList>
            <person name="Vazquez-Rosas-Landa M."/>
        </authorList>
    </citation>
    <scope>NUCLEOTIDE SEQUENCE [LARGE SCALE GENOMIC DNA]</scope>
    <source>
        <strain evidence="5 6">P46_P4S1P180</strain>
    </source>
</reference>
<dbReference type="EMBL" id="WXWW01000083">
    <property type="protein sequence ID" value="NAW64575.1"/>
    <property type="molecule type" value="Genomic_DNA"/>
</dbReference>
<evidence type="ECO:0000259" key="4">
    <source>
        <dbReference type="PROSITE" id="PS50113"/>
    </source>
</evidence>
<gene>
    <name evidence="5" type="ORF">CAG72_05035</name>
</gene>
<dbReference type="Gene3D" id="1.20.5.1930">
    <property type="match status" value="1"/>
</dbReference>
<accession>A0A7X4WB18</accession>
<organism evidence="5 6">
    <name type="scientific">Photobacterium halotolerans</name>
    <dbReference type="NCBI Taxonomy" id="265726"/>
    <lineage>
        <taxon>Bacteria</taxon>
        <taxon>Pseudomonadati</taxon>
        <taxon>Pseudomonadota</taxon>
        <taxon>Gammaproteobacteria</taxon>
        <taxon>Vibrionales</taxon>
        <taxon>Vibrionaceae</taxon>
        <taxon>Photobacterium</taxon>
    </lineage>
</organism>
<dbReference type="Pfam" id="PF07730">
    <property type="entry name" value="HisKA_3"/>
    <property type="match status" value="1"/>
</dbReference>
<dbReference type="InterPro" id="IPR011712">
    <property type="entry name" value="Sig_transdc_His_kin_sub3_dim/P"/>
</dbReference>
<dbReference type="SUPFAM" id="SSF55785">
    <property type="entry name" value="PYP-like sensor domain (PAS domain)"/>
    <property type="match status" value="1"/>
</dbReference>
<dbReference type="InterPro" id="IPR035965">
    <property type="entry name" value="PAS-like_dom_sf"/>
</dbReference>
<dbReference type="RefSeq" id="WP_161443347.1">
    <property type="nucleotide sequence ID" value="NZ_WXWW01000083.1"/>
</dbReference>
<dbReference type="Proteomes" id="UP000465712">
    <property type="component" value="Unassembled WGS sequence"/>
</dbReference>
<proteinExistence type="predicted"/>